<dbReference type="Proteomes" id="UP000323824">
    <property type="component" value="Chromosome"/>
</dbReference>
<dbReference type="InterPro" id="IPR052379">
    <property type="entry name" value="Type_VII_TA_RNase"/>
</dbReference>
<keyword evidence="6" id="KW-1185">Reference proteome</keyword>
<evidence type="ECO:0000256" key="1">
    <source>
        <dbReference type="ARBA" id="ARBA00022649"/>
    </source>
</evidence>
<reference evidence="5 6" key="1">
    <citation type="submission" date="2019-02" db="EMBL/GenBank/DDBJ databases">
        <authorList>
            <person name="Fomenkov A."/>
            <person name="Dubinina G."/>
            <person name="Grabovich M."/>
            <person name="Vincze T."/>
            <person name="Roberts R.J."/>
        </authorList>
    </citation>
    <scope>NUCLEOTIDE SEQUENCE [LARGE SCALE GENOMIC DNA]</scope>
    <source>
        <strain evidence="5 6">P</strain>
    </source>
</reference>
<dbReference type="GO" id="GO:0016787">
    <property type="term" value="F:hydrolase activity"/>
    <property type="evidence" value="ECO:0007669"/>
    <property type="project" value="UniProtKB-KW"/>
</dbReference>
<gene>
    <name evidence="5" type="ORF">EW093_13325</name>
</gene>
<evidence type="ECO:0000313" key="5">
    <source>
        <dbReference type="EMBL" id="QEN05651.1"/>
    </source>
</evidence>
<reference evidence="5 6" key="2">
    <citation type="submission" date="2019-09" db="EMBL/GenBank/DDBJ databases">
        <title>Complete Genome Sequence and Methylome Analysis of free living Spirochaetas.</title>
        <authorList>
            <person name="Leshcheva N."/>
            <person name="Mikheeva N."/>
        </authorList>
    </citation>
    <scope>NUCLEOTIDE SEQUENCE [LARGE SCALE GENOMIC DNA]</scope>
    <source>
        <strain evidence="5 6">P</strain>
    </source>
</reference>
<evidence type="ECO:0000256" key="4">
    <source>
        <dbReference type="ARBA" id="ARBA00024207"/>
    </source>
</evidence>
<keyword evidence="2" id="KW-0540">Nuclease</keyword>
<proteinExistence type="inferred from homology"/>
<evidence type="ECO:0000256" key="3">
    <source>
        <dbReference type="ARBA" id="ARBA00022801"/>
    </source>
</evidence>
<dbReference type="KEGG" id="sper:EW093_13325"/>
<sequence>MPIELDNVVYNKASIIERSLNRVREEYLKDTELKNYTFIDAMVLNIERACQAAIDLSNHIVAKMHLGIPQNSADSFKLLSKNSIITEVIAKEMVGMTGFRNIAIHEYQELNMSILKIVAETKYKSLIDFCSQLGIKIIVG</sequence>
<dbReference type="EMBL" id="CP035807">
    <property type="protein sequence ID" value="QEN05651.1"/>
    <property type="molecule type" value="Genomic_DNA"/>
</dbReference>
<dbReference type="Gene3D" id="1.20.120.580">
    <property type="entry name" value="bsu32300-like"/>
    <property type="match status" value="1"/>
</dbReference>
<dbReference type="Pfam" id="PF01934">
    <property type="entry name" value="HepT-like"/>
    <property type="match status" value="1"/>
</dbReference>
<dbReference type="RefSeq" id="WP_149568887.1">
    <property type="nucleotide sequence ID" value="NZ_CP035807.1"/>
</dbReference>
<dbReference type="NCBIfam" id="NF047751">
    <property type="entry name" value="HepT_toxin"/>
    <property type="match status" value="1"/>
</dbReference>
<dbReference type="GO" id="GO:0004540">
    <property type="term" value="F:RNA nuclease activity"/>
    <property type="evidence" value="ECO:0007669"/>
    <property type="project" value="InterPro"/>
</dbReference>
<protein>
    <submittedName>
        <fullName evidence="5">DUF86 domain-containing protein</fullName>
    </submittedName>
</protein>
<dbReference type="OrthoDB" id="9796612at2"/>
<name>A0A5C1QDJ6_9SPIO</name>
<accession>A0A5C1QDJ6</accession>
<dbReference type="InterPro" id="IPR037038">
    <property type="entry name" value="HepT-like_sf"/>
</dbReference>
<dbReference type="PANTHER" id="PTHR33397">
    <property type="entry name" value="UPF0331 PROTEIN YUTE"/>
    <property type="match status" value="1"/>
</dbReference>
<organism evidence="5 6">
    <name type="scientific">Thiospirochaeta perfilievii</name>
    <dbReference type="NCBI Taxonomy" id="252967"/>
    <lineage>
        <taxon>Bacteria</taxon>
        <taxon>Pseudomonadati</taxon>
        <taxon>Spirochaetota</taxon>
        <taxon>Spirochaetia</taxon>
        <taxon>Spirochaetales</taxon>
        <taxon>Spirochaetaceae</taxon>
        <taxon>Thiospirochaeta</taxon>
    </lineage>
</organism>
<dbReference type="GO" id="GO:0110001">
    <property type="term" value="C:toxin-antitoxin complex"/>
    <property type="evidence" value="ECO:0007669"/>
    <property type="project" value="InterPro"/>
</dbReference>
<evidence type="ECO:0000313" key="6">
    <source>
        <dbReference type="Proteomes" id="UP000323824"/>
    </source>
</evidence>
<comment type="similarity">
    <text evidence="4">Belongs to the HepT RNase toxin family.</text>
</comment>
<evidence type="ECO:0000256" key="2">
    <source>
        <dbReference type="ARBA" id="ARBA00022722"/>
    </source>
</evidence>
<dbReference type="PANTHER" id="PTHR33397:SF3">
    <property type="entry name" value="MRNA NUCLEASE HEPT"/>
    <property type="match status" value="1"/>
</dbReference>
<dbReference type="AlphaFoldDB" id="A0A5C1QDJ6"/>
<keyword evidence="1" id="KW-1277">Toxin-antitoxin system</keyword>
<keyword evidence="3" id="KW-0378">Hydrolase</keyword>
<dbReference type="InterPro" id="IPR008201">
    <property type="entry name" value="HepT-like"/>
</dbReference>